<keyword evidence="1" id="KW-0812">Transmembrane</keyword>
<gene>
    <name evidence="2" type="ORF">MNODULE_18025</name>
</gene>
<protein>
    <submittedName>
        <fullName evidence="2">Uncharacterized protein</fullName>
    </submittedName>
</protein>
<accession>A0A7X6DSW5</accession>
<keyword evidence="3" id="KW-1185">Reference proteome</keyword>
<comment type="caution">
    <text evidence="2">The sequence shown here is derived from an EMBL/GenBank/DDBJ whole genome shotgun (WGS) entry which is preliminary data.</text>
</comment>
<proteinExistence type="predicted"/>
<evidence type="ECO:0000313" key="3">
    <source>
        <dbReference type="Proteomes" id="UP000534783"/>
    </source>
</evidence>
<evidence type="ECO:0000256" key="1">
    <source>
        <dbReference type="SAM" id="Phobius"/>
    </source>
</evidence>
<sequence>METMTWFLSEMAPWIGILPLALFSFIPAIYLLSSARPQVKRVQVVCPQSGKRIKVRLKINLFRNPNKTGKGLDIVSCSNYSGAAVDCAKECLFDARAQQAFRRAGRRHAAKNSIIVLP</sequence>
<name>A0A7X6DSW5_9BACT</name>
<dbReference type="AlphaFoldDB" id="A0A7X6DSW5"/>
<keyword evidence="1" id="KW-0472">Membrane</keyword>
<keyword evidence="1" id="KW-1133">Transmembrane helix</keyword>
<dbReference type="EMBL" id="VTOW01000003">
    <property type="protein sequence ID" value="NKE72652.1"/>
    <property type="molecule type" value="Genomic_DNA"/>
</dbReference>
<dbReference type="Proteomes" id="UP000534783">
    <property type="component" value="Unassembled WGS sequence"/>
</dbReference>
<feature type="transmembrane region" description="Helical" evidence="1">
    <location>
        <begin position="12"/>
        <end position="32"/>
    </location>
</feature>
<evidence type="ECO:0000313" key="2">
    <source>
        <dbReference type="EMBL" id="NKE72652.1"/>
    </source>
</evidence>
<reference evidence="2 3" key="1">
    <citation type="journal article" date="2020" name="Nature">
        <title>Bacterial chemolithoautotrophy via manganese oxidation.</title>
        <authorList>
            <person name="Yu H."/>
            <person name="Leadbetter J.R."/>
        </authorList>
    </citation>
    <scope>NUCLEOTIDE SEQUENCE [LARGE SCALE GENOMIC DNA]</scope>
    <source>
        <strain evidence="2 3">Mn-1</strain>
    </source>
</reference>
<dbReference type="RefSeq" id="WP_168062510.1">
    <property type="nucleotide sequence ID" value="NZ_VTOW01000003.1"/>
</dbReference>
<organism evidence="2 3">
    <name type="scientific">Candidatus Manganitrophus noduliformans</name>
    <dbReference type="NCBI Taxonomy" id="2606439"/>
    <lineage>
        <taxon>Bacteria</taxon>
        <taxon>Pseudomonadati</taxon>
        <taxon>Nitrospirota</taxon>
        <taxon>Nitrospiria</taxon>
        <taxon>Candidatus Troglogloeales</taxon>
        <taxon>Candidatus Manganitrophaceae</taxon>
        <taxon>Candidatus Manganitrophus</taxon>
    </lineage>
</organism>